<protein>
    <submittedName>
        <fullName evidence="2">Phage T7 F exclusion suppressor FxsA</fullName>
    </submittedName>
</protein>
<dbReference type="PATRIC" id="fig|1224164.3.peg.1392"/>
<proteinExistence type="predicted"/>
<dbReference type="InterPro" id="IPR007313">
    <property type="entry name" value="FxsA"/>
</dbReference>
<evidence type="ECO:0000313" key="2">
    <source>
        <dbReference type="EMBL" id="AHI22775.1"/>
    </source>
</evidence>
<name>W5Y1L0_9CORY</name>
<evidence type="ECO:0000256" key="1">
    <source>
        <dbReference type="SAM" id="Phobius"/>
    </source>
</evidence>
<dbReference type="STRING" id="1224164.B843_06950"/>
<feature type="transmembrane region" description="Helical" evidence="1">
    <location>
        <begin position="30"/>
        <end position="48"/>
    </location>
</feature>
<keyword evidence="1" id="KW-0472">Membrane</keyword>
<dbReference type="GO" id="GO:0016020">
    <property type="term" value="C:membrane"/>
    <property type="evidence" value="ECO:0007669"/>
    <property type="project" value="InterPro"/>
</dbReference>
<gene>
    <name evidence="2" type="primary">fxsA</name>
    <name evidence="2" type="ORF">B843_06950</name>
</gene>
<dbReference type="PANTHER" id="PTHR35335:SF1">
    <property type="entry name" value="UPF0716 PROTEIN FXSA"/>
    <property type="match status" value="1"/>
</dbReference>
<accession>W5Y1L0</accession>
<organism evidence="2 3">
    <name type="scientific">Corynebacterium vitaeruminis DSM 20294</name>
    <dbReference type="NCBI Taxonomy" id="1224164"/>
    <lineage>
        <taxon>Bacteria</taxon>
        <taxon>Bacillati</taxon>
        <taxon>Actinomycetota</taxon>
        <taxon>Actinomycetes</taxon>
        <taxon>Mycobacteriales</taxon>
        <taxon>Corynebacteriaceae</taxon>
        <taxon>Corynebacterium</taxon>
    </lineage>
</organism>
<dbReference type="eggNOG" id="COG3030">
    <property type="taxonomic scope" value="Bacteria"/>
</dbReference>
<dbReference type="Proteomes" id="UP000019222">
    <property type="component" value="Chromosome"/>
</dbReference>
<feature type="transmembrane region" description="Helical" evidence="1">
    <location>
        <begin position="7"/>
        <end position="24"/>
    </location>
</feature>
<keyword evidence="3" id="KW-1185">Reference proteome</keyword>
<dbReference type="AlphaFoldDB" id="W5Y1L0"/>
<sequence>MPAIIGVPYILLEALTFWAVASWLGTGAALMWLLIFLFGGLVLAAYEMRAIAARLEKGKGTPGQAAGDIGLLAAGSVLVALPGFLTSIVGLLLILPPTRALARRGLAKKLRAFIEDLGVRSFEATNQYRTRVSYGSFGDASASDAPASRPIVIDETEIQEWSRNLKPEDFGKPGGGAK</sequence>
<keyword evidence="1" id="KW-0812">Transmembrane</keyword>
<dbReference type="KEGG" id="cvt:B843_06950"/>
<dbReference type="PANTHER" id="PTHR35335">
    <property type="entry name" value="UPF0716 PROTEIN FXSA"/>
    <property type="match status" value="1"/>
</dbReference>
<evidence type="ECO:0000313" key="3">
    <source>
        <dbReference type="Proteomes" id="UP000019222"/>
    </source>
</evidence>
<feature type="transmembrane region" description="Helical" evidence="1">
    <location>
        <begin position="69"/>
        <end position="95"/>
    </location>
</feature>
<keyword evidence="1" id="KW-1133">Transmembrane helix</keyword>
<reference evidence="2 3" key="1">
    <citation type="submission" date="2013-02" db="EMBL/GenBank/DDBJ databases">
        <title>The complete genome sequence of Corynebacterium vitaeruminis DSM 20294.</title>
        <authorList>
            <person name="Ruckert C."/>
            <person name="Albersmeier A."/>
            <person name="Kalinowski J."/>
        </authorList>
    </citation>
    <scope>NUCLEOTIDE SEQUENCE [LARGE SCALE GENOMIC DNA]</scope>
    <source>
        <strain evidence="3">ATCC 10234</strain>
    </source>
</reference>
<dbReference type="NCBIfam" id="NF008528">
    <property type="entry name" value="PRK11463.1-2"/>
    <property type="match status" value="1"/>
</dbReference>
<dbReference type="RefSeq" id="WP_025252799.1">
    <property type="nucleotide sequence ID" value="NZ_CP004353.1"/>
</dbReference>
<dbReference type="HOGENOM" id="CLU_085083_3_0_11"/>
<dbReference type="Pfam" id="PF04186">
    <property type="entry name" value="FxsA"/>
    <property type="match status" value="1"/>
</dbReference>
<dbReference type="EMBL" id="CP004353">
    <property type="protein sequence ID" value="AHI22775.1"/>
    <property type="molecule type" value="Genomic_DNA"/>
</dbReference>